<sequence>MGDGDATPYTGMCYSRPMETVLSSAIVNSPRADDAQLQSDQIESALFYDQLKRQLLQGAGKDTKSNNDTCMDLFLESAKDYILLVQGLFTMAKGLITTRHKHHTGVPLRTVALHYNYCNGRRKRLHSNRQTCGQAEPYSSSPLAWKSNSGSSSE</sequence>
<name>A0A5J9WPT0_9POAL</name>
<dbReference type="EMBL" id="RWGY01000002">
    <property type="protein sequence ID" value="TVU50163.1"/>
    <property type="molecule type" value="Genomic_DNA"/>
</dbReference>
<evidence type="ECO:0000313" key="3">
    <source>
        <dbReference type="Proteomes" id="UP000324897"/>
    </source>
</evidence>
<feature type="non-terminal residue" evidence="2">
    <location>
        <position position="1"/>
    </location>
</feature>
<comment type="caution">
    <text evidence="2">The sequence shown here is derived from an EMBL/GenBank/DDBJ whole genome shotgun (WGS) entry which is preliminary data.</text>
</comment>
<evidence type="ECO:0000256" key="1">
    <source>
        <dbReference type="SAM" id="MobiDB-lite"/>
    </source>
</evidence>
<accession>A0A5J9WPT0</accession>
<gene>
    <name evidence="2" type="ORF">EJB05_01523</name>
</gene>
<dbReference type="Proteomes" id="UP000324897">
    <property type="component" value="Chromosome 6"/>
</dbReference>
<dbReference type="Gramene" id="TVU50163">
    <property type="protein sequence ID" value="TVU50163"/>
    <property type="gene ID" value="EJB05_01523"/>
</dbReference>
<feature type="region of interest" description="Disordered" evidence="1">
    <location>
        <begin position="132"/>
        <end position="154"/>
    </location>
</feature>
<reference evidence="2 3" key="1">
    <citation type="journal article" date="2019" name="Sci. Rep.">
        <title>A high-quality genome of Eragrostis curvula grass provides insights into Poaceae evolution and supports new strategies to enhance forage quality.</title>
        <authorList>
            <person name="Carballo J."/>
            <person name="Santos B.A.C.M."/>
            <person name="Zappacosta D."/>
            <person name="Garbus I."/>
            <person name="Selva J.P."/>
            <person name="Gallo C.A."/>
            <person name="Diaz A."/>
            <person name="Albertini E."/>
            <person name="Caccamo M."/>
            <person name="Echenique V."/>
        </authorList>
    </citation>
    <scope>NUCLEOTIDE SEQUENCE [LARGE SCALE GENOMIC DNA]</scope>
    <source>
        <strain evidence="3">cv. Victoria</strain>
        <tissue evidence="2">Leaf</tissue>
    </source>
</reference>
<keyword evidence="3" id="KW-1185">Reference proteome</keyword>
<proteinExistence type="predicted"/>
<organism evidence="2 3">
    <name type="scientific">Eragrostis curvula</name>
    <name type="common">weeping love grass</name>
    <dbReference type="NCBI Taxonomy" id="38414"/>
    <lineage>
        <taxon>Eukaryota</taxon>
        <taxon>Viridiplantae</taxon>
        <taxon>Streptophyta</taxon>
        <taxon>Embryophyta</taxon>
        <taxon>Tracheophyta</taxon>
        <taxon>Spermatophyta</taxon>
        <taxon>Magnoliopsida</taxon>
        <taxon>Liliopsida</taxon>
        <taxon>Poales</taxon>
        <taxon>Poaceae</taxon>
        <taxon>PACMAD clade</taxon>
        <taxon>Chloridoideae</taxon>
        <taxon>Eragrostideae</taxon>
        <taxon>Eragrostidinae</taxon>
        <taxon>Eragrostis</taxon>
    </lineage>
</organism>
<protein>
    <submittedName>
        <fullName evidence="2">Uncharacterized protein</fullName>
    </submittedName>
</protein>
<evidence type="ECO:0000313" key="2">
    <source>
        <dbReference type="EMBL" id="TVU50163.1"/>
    </source>
</evidence>
<dbReference type="AlphaFoldDB" id="A0A5J9WPT0"/>